<feature type="region of interest" description="Disordered" evidence="1">
    <location>
        <begin position="212"/>
        <end position="240"/>
    </location>
</feature>
<dbReference type="EMBL" id="LR796263">
    <property type="protein sequence ID" value="CAB4132274.1"/>
    <property type="molecule type" value="Genomic_DNA"/>
</dbReference>
<sequence length="261" mass="29759">MTVNTAENKVENTLPQEKVDTNVSQQKPDTNLTQQNPQEAKPADGTQEDPNWRAFREARKKDRAEREAAERKAQEKEAEVAALKAAMEAAFANKGPAPQQQYYPEQGNYQPEETEDQRIDKIVDAKIAAREAAAERQRIEREHQEYPNKLTKSYPDFHQTISQDNLDYLDFHYPEVSRPLQRLPDGFDKWSDIYAAIKKFVPNNTTAKKEAAKADINHNKPKSMSSTGITQPGEATTTARLTEEKRAANWERMQKIMKGVS</sequence>
<protein>
    <submittedName>
        <fullName evidence="2">Uncharacterized protein</fullName>
    </submittedName>
</protein>
<feature type="compositionally biased region" description="Polar residues" evidence="1">
    <location>
        <begin position="222"/>
        <end position="240"/>
    </location>
</feature>
<evidence type="ECO:0000256" key="1">
    <source>
        <dbReference type="SAM" id="MobiDB-lite"/>
    </source>
</evidence>
<reference evidence="2" key="1">
    <citation type="submission" date="2020-04" db="EMBL/GenBank/DDBJ databases">
        <authorList>
            <person name="Chiriac C."/>
            <person name="Salcher M."/>
            <person name="Ghai R."/>
            <person name="Kavagutti S V."/>
        </authorList>
    </citation>
    <scope>NUCLEOTIDE SEQUENCE</scope>
</reference>
<accession>A0A6J5LCR9</accession>
<name>A0A6J5LCR9_9CAUD</name>
<organism evidence="2">
    <name type="scientific">uncultured Caudovirales phage</name>
    <dbReference type="NCBI Taxonomy" id="2100421"/>
    <lineage>
        <taxon>Viruses</taxon>
        <taxon>Duplodnaviria</taxon>
        <taxon>Heunggongvirae</taxon>
        <taxon>Uroviricota</taxon>
        <taxon>Caudoviricetes</taxon>
        <taxon>Peduoviridae</taxon>
        <taxon>Maltschvirus</taxon>
        <taxon>Maltschvirus maltsch</taxon>
    </lineage>
</organism>
<evidence type="ECO:0000313" key="2">
    <source>
        <dbReference type="EMBL" id="CAB4132274.1"/>
    </source>
</evidence>
<feature type="compositionally biased region" description="Polar residues" evidence="1">
    <location>
        <begin position="1"/>
        <end position="38"/>
    </location>
</feature>
<feature type="region of interest" description="Disordered" evidence="1">
    <location>
        <begin position="1"/>
        <end position="78"/>
    </location>
</feature>
<feature type="compositionally biased region" description="Polar residues" evidence="1">
    <location>
        <begin position="98"/>
        <end position="111"/>
    </location>
</feature>
<feature type="region of interest" description="Disordered" evidence="1">
    <location>
        <begin position="133"/>
        <end position="155"/>
    </location>
</feature>
<proteinExistence type="predicted"/>
<feature type="compositionally biased region" description="Basic and acidic residues" evidence="1">
    <location>
        <begin position="133"/>
        <end position="146"/>
    </location>
</feature>
<feature type="compositionally biased region" description="Basic and acidic residues" evidence="1">
    <location>
        <begin position="50"/>
        <end position="78"/>
    </location>
</feature>
<gene>
    <name evidence="2" type="ORF">UFOVP256_11</name>
</gene>
<feature type="region of interest" description="Disordered" evidence="1">
    <location>
        <begin position="91"/>
        <end position="116"/>
    </location>
</feature>